<evidence type="ECO:0000313" key="3">
    <source>
        <dbReference type="Proteomes" id="UP001054945"/>
    </source>
</evidence>
<protein>
    <submittedName>
        <fullName evidence="2">Uncharacterized protein</fullName>
    </submittedName>
</protein>
<evidence type="ECO:0000313" key="2">
    <source>
        <dbReference type="EMBL" id="GIY34108.1"/>
    </source>
</evidence>
<dbReference type="AlphaFoldDB" id="A0AAV4SI62"/>
<reference evidence="2 3" key="1">
    <citation type="submission" date="2021-06" db="EMBL/GenBank/DDBJ databases">
        <title>Caerostris extrusa draft genome.</title>
        <authorList>
            <person name="Kono N."/>
            <person name="Arakawa K."/>
        </authorList>
    </citation>
    <scope>NUCLEOTIDE SEQUENCE [LARGE SCALE GENOMIC DNA]</scope>
</reference>
<keyword evidence="1" id="KW-0472">Membrane</keyword>
<keyword evidence="3" id="KW-1185">Reference proteome</keyword>
<organism evidence="2 3">
    <name type="scientific">Caerostris extrusa</name>
    <name type="common">Bark spider</name>
    <name type="synonym">Caerostris bankana</name>
    <dbReference type="NCBI Taxonomy" id="172846"/>
    <lineage>
        <taxon>Eukaryota</taxon>
        <taxon>Metazoa</taxon>
        <taxon>Ecdysozoa</taxon>
        <taxon>Arthropoda</taxon>
        <taxon>Chelicerata</taxon>
        <taxon>Arachnida</taxon>
        <taxon>Araneae</taxon>
        <taxon>Araneomorphae</taxon>
        <taxon>Entelegynae</taxon>
        <taxon>Araneoidea</taxon>
        <taxon>Araneidae</taxon>
        <taxon>Caerostris</taxon>
    </lineage>
</organism>
<evidence type="ECO:0000256" key="1">
    <source>
        <dbReference type="SAM" id="Phobius"/>
    </source>
</evidence>
<name>A0AAV4SI62_CAEEX</name>
<comment type="caution">
    <text evidence="2">The sequence shown here is derived from an EMBL/GenBank/DDBJ whole genome shotgun (WGS) entry which is preliminary data.</text>
</comment>
<dbReference type="EMBL" id="BPLR01009722">
    <property type="protein sequence ID" value="GIY34108.1"/>
    <property type="molecule type" value="Genomic_DNA"/>
</dbReference>
<keyword evidence="1" id="KW-0812">Transmembrane</keyword>
<sequence>MPFDLYSFVWGAEPAVVLHQYLSLQPICVFYSTVFFFCDFLLAYSICVVYTGLLFPVVLSKLLINMAEDSDIDSSILPNEEANMDLMDEHSMDLTVRACSRH</sequence>
<proteinExistence type="predicted"/>
<accession>A0AAV4SI62</accession>
<gene>
    <name evidence="2" type="ORF">CEXT_435391</name>
</gene>
<feature type="transmembrane region" description="Helical" evidence="1">
    <location>
        <begin position="29"/>
        <end position="59"/>
    </location>
</feature>
<keyword evidence="1" id="KW-1133">Transmembrane helix</keyword>
<dbReference type="Proteomes" id="UP001054945">
    <property type="component" value="Unassembled WGS sequence"/>
</dbReference>